<dbReference type="Proteomes" id="UP000298663">
    <property type="component" value="Unassembled WGS sequence"/>
</dbReference>
<dbReference type="PANTHER" id="PTHR22803">
    <property type="entry name" value="MANNOSE, PHOSPHOLIPASE, LECTIN RECEPTOR RELATED"/>
    <property type="match status" value="1"/>
</dbReference>
<organism evidence="2 3">
    <name type="scientific">Steinernema carpocapsae</name>
    <name type="common">Entomopathogenic nematode</name>
    <dbReference type="NCBI Taxonomy" id="34508"/>
    <lineage>
        <taxon>Eukaryota</taxon>
        <taxon>Metazoa</taxon>
        <taxon>Ecdysozoa</taxon>
        <taxon>Nematoda</taxon>
        <taxon>Chromadorea</taxon>
        <taxon>Rhabditida</taxon>
        <taxon>Tylenchina</taxon>
        <taxon>Panagrolaimomorpha</taxon>
        <taxon>Strongyloidoidea</taxon>
        <taxon>Steinernematidae</taxon>
        <taxon>Steinernema</taxon>
    </lineage>
</organism>
<keyword evidence="3" id="KW-1185">Reference proteome</keyword>
<reference evidence="2 3" key="2">
    <citation type="journal article" date="2019" name="G3 (Bethesda)">
        <title>Hybrid Assembly of the Genome of the Entomopathogenic Nematode Steinernema carpocapsae Identifies the X-Chromosome.</title>
        <authorList>
            <person name="Serra L."/>
            <person name="Macchietto M."/>
            <person name="Macias-Munoz A."/>
            <person name="McGill C.J."/>
            <person name="Rodriguez I.M."/>
            <person name="Rodriguez B."/>
            <person name="Murad R."/>
            <person name="Mortazavi A."/>
        </authorList>
    </citation>
    <scope>NUCLEOTIDE SEQUENCE [LARGE SCALE GENOMIC DNA]</scope>
    <source>
        <strain evidence="2 3">ALL</strain>
    </source>
</reference>
<dbReference type="Pfam" id="PF00059">
    <property type="entry name" value="Lectin_C"/>
    <property type="match status" value="1"/>
</dbReference>
<comment type="caution">
    <text evidence="2">The sequence shown here is derived from an EMBL/GenBank/DDBJ whole genome shotgun (WGS) entry which is preliminary data.</text>
</comment>
<dbReference type="OrthoDB" id="5860166at2759"/>
<dbReference type="InterPro" id="IPR001304">
    <property type="entry name" value="C-type_lectin-like"/>
</dbReference>
<dbReference type="PROSITE" id="PS50041">
    <property type="entry name" value="C_TYPE_LECTIN_2"/>
    <property type="match status" value="1"/>
</dbReference>
<accession>A0A4U5LYD9</accession>
<dbReference type="InterPro" id="IPR016187">
    <property type="entry name" value="CTDL_fold"/>
</dbReference>
<dbReference type="InterPro" id="IPR016186">
    <property type="entry name" value="C-type_lectin-like/link_sf"/>
</dbReference>
<dbReference type="SMART" id="SM00034">
    <property type="entry name" value="CLECT"/>
    <property type="match status" value="1"/>
</dbReference>
<protein>
    <recommendedName>
        <fullName evidence="1">C-type lectin domain-containing protein</fullName>
    </recommendedName>
</protein>
<sequence>MGDIPTPGGVQMCRGRNLELRIPEIFKTPKFLQNNIRRYPSPLSLRLLLPRKQTKNTKQVHFLRLLFSIDPFRFAMIARSVLLLLLLEATFLQAASLPNCTEFECTIDIPSLQCAPGWTVFRENCYKVNVEPLSFDDAEMYCVGKRGHLASIHDEAENRFVHHLLVHFEIDDLAWIGRFSPPREFDYRWTDESESDYANWAMNHPQDKFKCTAINSNKWFTFPCDELVPSVCKDPSRS</sequence>
<dbReference type="SUPFAM" id="SSF56436">
    <property type="entry name" value="C-type lectin-like"/>
    <property type="match status" value="1"/>
</dbReference>
<proteinExistence type="predicted"/>
<name>A0A4U5LYD9_STECR</name>
<dbReference type="AlphaFoldDB" id="A0A4U5LYD9"/>
<dbReference type="EMBL" id="AZBU02000011">
    <property type="protein sequence ID" value="TKR61286.1"/>
    <property type="molecule type" value="Genomic_DNA"/>
</dbReference>
<dbReference type="STRING" id="34508.A0A4U5LYD9"/>
<evidence type="ECO:0000313" key="2">
    <source>
        <dbReference type="EMBL" id="TKR61286.1"/>
    </source>
</evidence>
<evidence type="ECO:0000313" key="3">
    <source>
        <dbReference type="Proteomes" id="UP000298663"/>
    </source>
</evidence>
<gene>
    <name evidence="2" type="ORF">L596_028413</name>
</gene>
<dbReference type="InterPro" id="IPR050111">
    <property type="entry name" value="C-type_lectin/snaclec_domain"/>
</dbReference>
<dbReference type="CDD" id="cd00037">
    <property type="entry name" value="CLECT"/>
    <property type="match status" value="1"/>
</dbReference>
<evidence type="ECO:0000259" key="1">
    <source>
        <dbReference type="PROSITE" id="PS50041"/>
    </source>
</evidence>
<reference evidence="2 3" key="1">
    <citation type="journal article" date="2015" name="Genome Biol.">
        <title>Comparative genomics of Steinernema reveals deeply conserved gene regulatory networks.</title>
        <authorList>
            <person name="Dillman A.R."/>
            <person name="Macchietto M."/>
            <person name="Porter C.F."/>
            <person name="Rogers A."/>
            <person name="Williams B."/>
            <person name="Antoshechkin I."/>
            <person name="Lee M.M."/>
            <person name="Goodwin Z."/>
            <person name="Lu X."/>
            <person name="Lewis E.E."/>
            <person name="Goodrich-Blair H."/>
            <person name="Stock S.P."/>
            <person name="Adams B.J."/>
            <person name="Sternberg P.W."/>
            <person name="Mortazavi A."/>
        </authorList>
    </citation>
    <scope>NUCLEOTIDE SEQUENCE [LARGE SCALE GENOMIC DNA]</scope>
    <source>
        <strain evidence="2 3">ALL</strain>
    </source>
</reference>
<feature type="domain" description="C-type lectin" evidence="1">
    <location>
        <begin position="121"/>
        <end position="233"/>
    </location>
</feature>
<dbReference type="Gene3D" id="3.10.100.10">
    <property type="entry name" value="Mannose-Binding Protein A, subunit A"/>
    <property type="match status" value="1"/>
</dbReference>